<organism evidence="2 3">
    <name type="scientific">Ricinus communis</name>
    <name type="common">Castor bean</name>
    <dbReference type="NCBI Taxonomy" id="3988"/>
    <lineage>
        <taxon>Eukaryota</taxon>
        <taxon>Viridiplantae</taxon>
        <taxon>Streptophyta</taxon>
        <taxon>Embryophyta</taxon>
        <taxon>Tracheophyta</taxon>
        <taxon>Spermatophyta</taxon>
        <taxon>Magnoliopsida</taxon>
        <taxon>eudicotyledons</taxon>
        <taxon>Gunneridae</taxon>
        <taxon>Pentapetalae</taxon>
        <taxon>rosids</taxon>
        <taxon>fabids</taxon>
        <taxon>Malpighiales</taxon>
        <taxon>Euphorbiaceae</taxon>
        <taxon>Acalyphoideae</taxon>
        <taxon>Acalypheae</taxon>
        <taxon>Ricinus</taxon>
    </lineage>
</organism>
<dbReference type="Proteomes" id="UP000008311">
    <property type="component" value="Unassembled WGS sequence"/>
</dbReference>
<evidence type="ECO:0000313" key="3">
    <source>
        <dbReference type="Proteomes" id="UP000008311"/>
    </source>
</evidence>
<dbReference type="EMBL" id="EQ994398">
    <property type="protein sequence ID" value="EEF22384.1"/>
    <property type="molecule type" value="Genomic_DNA"/>
</dbReference>
<dbReference type="InParanoid" id="B9TP30"/>
<name>B9TP30_RICCO</name>
<sequence>MGHVQAGEDVRRLGGIAPAAQSVRIDEEISRTLVPHGPIGGVKHHQNVHGPVVPGLGQTGQRRGRAVGPDEIAVENIERAPAQKRQGVGDAAAGFQHLVLVDGGDVGAMGHMGLDLGGQPMAVDHDVGDADRVQMIQRAVQHGLARHADQGFGRGQRQGAHAGAQSGGQDHGVGRGGHGHSCEGMMRQSSGIWVSSHSARVARAGWAKAASSNRQTRGMCSR</sequence>
<proteinExistence type="predicted"/>
<gene>
    <name evidence="2" type="ORF">RCOM_2109780</name>
</gene>
<feature type="compositionally biased region" description="Low complexity" evidence="1">
    <location>
        <begin position="155"/>
        <end position="164"/>
    </location>
</feature>
<feature type="compositionally biased region" description="Gly residues" evidence="1">
    <location>
        <begin position="165"/>
        <end position="176"/>
    </location>
</feature>
<dbReference type="AlphaFoldDB" id="B9TP30"/>
<protein>
    <submittedName>
        <fullName evidence="2">Uncharacterized protein</fullName>
    </submittedName>
</protein>
<accession>B9TP30</accession>
<evidence type="ECO:0000313" key="2">
    <source>
        <dbReference type="EMBL" id="EEF22384.1"/>
    </source>
</evidence>
<keyword evidence="3" id="KW-1185">Reference proteome</keyword>
<reference evidence="3" key="1">
    <citation type="journal article" date="2010" name="Nat. Biotechnol.">
        <title>Draft genome sequence of the oilseed species Ricinus communis.</title>
        <authorList>
            <person name="Chan A.P."/>
            <person name="Crabtree J."/>
            <person name="Zhao Q."/>
            <person name="Lorenzi H."/>
            <person name="Orvis J."/>
            <person name="Puiu D."/>
            <person name="Melake-Berhan A."/>
            <person name="Jones K.M."/>
            <person name="Redman J."/>
            <person name="Chen G."/>
            <person name="Cahoon E.B."/>
            <person name="Gedil M."/>
            <person name="Stanke M."/>
            <person name="Haas B.J."/>
            <person name="Wortman J.R."/>
            <person name="Fraser-Liggett C.M."/>
            <person name="Ravel J."/>
            <person name="Rabinowicz P.D."/>
        </authorList>
    </citation>
    <scope>NUCLEOTIDE SEQUENCE [LARGE SCALE GENOMIC DNA]</scope>
    <source>
        <strain evidence="3">cv. Hale</strain>
    </source>
</reference>
<evidence type="ECO:0000256" key="1">
    <source>
        <dbReference type="SAM" id="MobiDB-lite"/>
    </source>
</evidence>
<feature type="region of interest" description="Disordered" evidence="1">
    <location>
        <begin position="150"/>
        <end position="185"/>
    </location>
</feature>